<gene>
    <name evidence="6" type="ORF">DES47_104617</name>
</gene>
<dbReference type="InterPro" id="IPR036866">
    <property type="entry name" value="RibonucZ/Hydroxyglut_hydro"/>
</dbReference>
<dbReference type="Proteomes" id="UP000295361">
    <property type="component" value="Unassembled WGS sequence"/>
</dbReference>
<proteinExistence type="predicted"/>
<evidence type="ECO:0000313" key="6">
    <source>
        <dbReference type="EMBL" id="TDP64327.1"/>
    </source>
</evidence>
<dbReference type="InterPro" id="IPR001279">
    <property type="entry name" value="Metallo-B-lactamas"/>
</dbReference>
<dbReference type="PANTHER" id="PTHR46233">
    <property type="entry name" value="HYDROXYACYLGLUTATHIONE HYDROLASE GLOC"/>
    <property type="match status" value="1"/>
</dbReference>
<dbReference type="GO" id="GO:0016787">
    <property type="term" value="F:hydrolase activity"/>
    <property type="evidence" value="ECO:0007669"/>
    <property type="project" value="UniProtKB-KW"/>
</dbReference>
<keyword evidence="3 6" id="KW-0378">Hydrolase</keyword>
<dbReference type="InterPro" id="IPR051453">
    <property type="entry name" value="MBL_Glyoxalase_II"/>
</dbReference>
<evidence type="ECO:0000256" key="4">
    <source>
        <dbReference type="ARBA" id="ARBA00022833"/>
    </source>
</evidence>
<dbReference type="SMART" id="SM00849">
    <property type="entry name" value="Lactamase_B"/>
    <property type="match status" value="1"/>
</dbReference>
<keyword evidence="2" id="KW-0479">Metal-binding</keyword>
<dbReference type="InParanoid" id="A0A4R6QLS1"/>
<name>A0A4R6QLS1_9BURK</name>
<dbReference type="Gene3D" id="3.60.15.10">
    <property type="entry name" value="Ribonuclease Z/Hydroxyacylglutathione hydrolase-like"/>
    <property type="match status" value="1"/>
</dbReference>
<keyword evidence="7" id="KW-1185">Reference proteome</keyword>
<feature type="domain" description="Metallo-beta-lactamase" evidence="5">
    <location>
        <begin position="23"/>
        <end position="202"/>
    </location>
</feature>
<comment type="cofactor">
    <cofactor evidence="1">
        <name>Zn(2+)</name>
        <dbReference type="ChEBI" id="CHEBI:29105"/>
    </cofactor>
</comment>
<comment type="caution">
    <text evidence="6">The sequence shown here is derived from an EMBL/GenBank/DDBJ whole genome shotgun (WGS) entry which is preliminary data.</text>
</comment>
<dbReference type="Pfam" id="PF00753">
    <property type="entry name" value="Lactamase_B"/>
    <property type="match status" value="1"/>
</dbReference>
<evidence type="ECO:0000256" key="1">
    <source>
        <dbReference type="ARBA" id="ARBA00001947"/>
    </source>
</evidence>
<dbReference type="RefSeq" id="WP_166652060.1">
    <property type="nucleotide sequence ID" value="NZ_SNXS01000004.1"/>
</dbReference>
<sequence length="228" mass="24392">MKTEAVELLLNGALRRITNTDLHSNTYLLADAQQSGSCVVVDPGLDHERVAETIADSGWTPTAILCTHGHFDHVGGTAVLQQRYGIPVYLRSADLKLAKLSNFMMAAFKLKARIALPEFTLLPDDGAVVEVIGRRFTFHALPGHTPGSAGIAVDGLLFSGDSLYARRTALSKLPGEDHDQLRASLRQLFGWIAGDVLVLPGHGGTATIDEIHAGNEALRAFMSAAMPA</sequence>
<evidence type="ECO:0000313" key="7">
    <source>
        <dbReference type="Proteomes" id="UP000295361"/>
    </source>
</evidence>
<dbReference type="CDD" id="cd06262">
    <property type="entry name" value="metallo-hydrolase-like_MBL-fold"/>
    <property type="match status" value="1"/>
</dbReference>
<dbReference type="EMBL" id="SNXS01000004">
    <property type="protein sequence ID" value="TDP64327.1"/>
    <property type="molecule type" value="Genomic_DNA"/>
</dbReference>
<organism evidence="6 7">
    <name type="scientific">Roseateles toxinivorans</name>
    <dbReference type="NCBI Taxonomy" id="270368"/>
    <lineage>
        <taxon>Bacteria</taxon>
        <taxon>Pseudomonadati</taxon>
        <taxon>Pseudomonadota</taxon>
        <taxon>Betaproteobacteria</taxon>
        <taxon>Burkholderiales</taxon>
        <taxon>Sphaerotilaceae</taxon>
        <taxon>Roseateles</taxon>
    </lineage>
</organism>
<dbReference type="GO" id="GO:0046872">
    <property type="term" value="F:metal ion binding"/>
    <property type="evidence" value="ECO:0007669"/>
    <property type="project" value="UniProtKB-KW"/>
</dbReference>
<dbReference type="PANTHER" id="PTHR46233:SF3">
    <property type="entry name" value="HYDROXYACYLGLUTATHIONE HYDROLASE GLOC"/>
    <property type="match status" value="1"/>
</dbReference>
<keyword evidence="4" id="KW-0862">Zinc</keyword>
<reference evidence="6 7" key="1">
    <citation type="submission" date="2019-03" db="EMBL/GenBank/DDBJ databases">
        <title>Genomic Encyclopedia of Type Strains, Phase IV (KMG-IV): sequencing the most valuable type-strain genomes for metagenomic binning, comparative biology and taxonomic classification.</title>
        <authorList>
            <person name="Goeker M."/>
        </authorList>
    </citation>
    <scope>NUCLEOTIDE SEQUENCE [LARGE SCALE GENOMIC DNA]</scope>
    <source>
        <strain evidence="6 7">DSM 16998</strain>
    </source>
</reference>
<evidence type="ECO:0000259" key="5">
    <source>
        <dbReference type="SMART" id="SM00849"/>
    </source>
</evidence>
<dbReference type="AlphaFoldDB" id="A0A4R6QLS1"/>
<protein>
    <submittedName>
        <fullName evidence="6">Glyoxylase-like metal-dependent hydrolase (Beta-lactamase superfamily II)</fullName>
    </submittedName>
</protein>
<evidence type="ECO:0000256" key="3">
    <source>
        <dbReference type="ARBA" id="ARBA00022801"/>
    </source>
</evidence>
<dbReference type="SUPFAM" id="SSF56281">
    <property type="entry name" value="Metallo-hydrolase/oxidoreductase"/>
    <property type="match status" value="1"/>
</dbReference>
<accession>A0A4R6QLS1</accession>
<evidence type="ECO:0000256" key="2">
    <source>
        <dbReference type="ARBA" id="ARBA00022723"/>
    </source>
</evidence>